<gene>
    <name evidence="2" type="ORF">HII31_09387</name>
</gene>
<reference evidence="2" key="1">
    <citation type="submission" date="2020-04" db="EMBL/GenBank/DDBJ databases">
        <title>Draft genome resource of the tomato pathogen Pseudocercospora fuligena.</title>
        <authorList>
            <person name="Zaccaron A."/>
        </authorList>
    </citation>
    <scope>NUCLEOTIDE SEQUENCE</scope>
    <source>
        <strain evidence="2">PF001</strain>
    </source>
</reference>
<evidence type="ECO:0000256" key="1">
    <source>
        <dbReference type="SAM" id="MobiDB-lite"/>
    </source>
</evidence>
<protein>
    <submittedName>
        <fullName evidence="2">Uncharacterized protein</fullName>
    </submittedName>
</protein>
<sequence length="151" mass="17081">MDLFLYIRCPPVADRLLQPPAQPPAQPPPLPPPPAPRVRPPNGGPPQPATFGFEPGNVLEADPNLNVIRSLTMLRTCDPHILEWNERPIFEEWHRTTQAYEQFVGGDEDTINARIATGMTVLQEERIETLRWMVEDLVRMWKHVGGLPVPP</sequence>
<dbReference type="EMBL" id="JABCIY010000193">
    <property type="protein sequence ID" value="KAF7189234.1"/>
    <property type="molecule type" value="Genomic_DNA"/>
</dbReference>
<dbReference type="Proteomes" id="UP000660729">
    <property type="component" value="Unassembled WGS sequence"/>
</dbReference>
<name>A0A8H6RCT8_9PEZI</name>
<accession>A0A8H6RCT8</accession>
<feature type="region of interest" description="Disordered" evidence="1">
    <location>
        <begin position="16"/>
        <end position="54"/>
    </location>
</feature>
<evidence type="ECO:0000313" key="3">
    <source>
        <dbReference type="Proteomes" id="UP000660729"/>
    </source>
</evidence>
<keyword evidence="3" id="KW-1185">Reference proteome</keyword>
<comment type="caution">
    <text evidence="2">The sequence shown here is derived from an EMBL/GenBank/DDBJ whole genome shotgun (WGS) entry which is preliminary data.</text>
</comment>
<feature type="compositionally biased region" description="Pro residues" evidence="1">
    <location>
        <begin position="20"/>
        <end position="48"/>
    </location>
</feature>
<dbReference type="OrthoDB" id="10345420at2759"/>
<proteinExistence type="predicted"/>
<evidence type="ECO:0000313" key="2">
    <source>
        <dbReference type="EMBL" id="KAF7189234.1"/>
    </source>
</evidence>
<organism evidence="2 3">
    <name type="scientific">Pseudocercospora fuligena</name>
    <dbReference type="NCBI Taxonomy" id="685502"/>
    <lineage>
        <taxon>Eukaryota</taxon>
        <taxon>Fungi</taxon>
        <taxon>Dikarya</taxon>
        <taxon>Ascomycota</taxon>
        <taxon>Pezizomycotina</taxon>
        <taxon>Dothideomycetes</taxon>
        <taxon>Dothideomycetidae</taxon>
        <taxon>Mycosphaerellales</taxon>
        <taxon>Mycosphaerellaceae</taxon>
        <taxon>Pseudocercospora</taxon>
    </lineage>
</organism>
<dbReference type="AlphaFoldDB" id="A0A8H6RCT8"/>